<dbReference type="GO" id="GO:0016788">
    <property type="term" value="F:hydrolase activity, acting on ester bonds"/>
    <property type="evidence" value="ECO:0007669"/>
    <property type="project" value="UniProtKB-ARBA"/>
</dbReference>
<keyword evidence="3" id="KW-1185">Reference proteome</keyword>
<dbReference type="Gene3D" id="3.40.50.1110">
    <property type="entry name" value="SGNH hydrolase"/>
    <property type="match status" value="1"/>
</dbReference>
<evidence type="ECO:0000313" key="3">
    <source>
        <dbReference type="Proteomes" id="UP000288079"/>
    </source>
</evidence>
<protein>
    <recommendedName>
        <fullName evidence="1">DUF4886 domain-containing protein</fullName>
    </recommendedName>
</protein>
<reference evidence="2 3" key="1">
    <citation type="submission" date="2018-10" db="EMBL/GenBank/DDBJ databases">
        <title>Draft Genome Sequence of Bacteroides sp. KCTC 15687.</title>
        <authorList>
            <person name="Yu S.Y."/>
            <person name="Kim J.S."/>
            <person name="Oh B.S."/>
            <person name="Park S.H."/>
            <person name="Kang S.W."/>
            <person name="Park J.E."/>
            <person name="Choi S.H."/>
            <person name="Han K.I."/>
            <person name="Lee K.C."/>
            <person name="Eom M.K."/>
            <person name="Suh M.K."/>
            <person name="Lee D.H."/>
            <person name="Yoon H."/>
            <person name="Kim B."/>
            <person name="Yang S.J."/>
            <person name="Lee J.S."/>
            <person name="Lee J.H."/>
        </authorList>
    </citation>
    <scope>NUCLEOTIDE SEQUENCE [LARGE SCALE GENOMIC DNA]</scope>
    <source>
        <strain evidence="2 3">KCTC 15687</strain>
    </source>
</reference>
<feature type="domain" description="DUF4886" evidence="1">
    <location>
        <begin position="33"/>
        <end position="274"/>
    </location>
</feature>
<comment type="caution">
    <text evidence="2">The sequence shown here is derived from an EMBL/GenBank/DDBJ whole genome shotgun (WGS) entry which is preliminary data.</text>
</comment>
<dbReference type="Proteomes" id="UP000288079">
    <property type="component" value="Unassembled WGS sequence"/>
</dbReference>
<proteinExistence type="predicted"/>
<dbReference type="InterPro" id="IPR036514">
    <property type="entry name" value="SGNH_hydro_sf"/>
</dbReference>
<evidence type="ECO:0000259" key="1">
    <source>
        <dbReference type="Pfam" id="PF16227"/>
    </source>
</evidence>
<dbReference type="EMBL" id="BHWB01000008">
    <property type="protein sequence ID" value="GCB35807.1"/>
    <property type="molecule type" value="Genomic_DNA"/>
</dbReference>
<gene>
    <name evidence="2" type="ORF">KGMB02408_27520</name>
</gene>
<sequence length="289" mass="33177">MKLKTGKIIVKKLILLLLIYLSISFSAQAKVIKILAIGNSFSADAIEQYLYELAAEGGDSLVIGNAYRGGQGFESHWKVVEKNKPEFEYHKVVGGKNSNQRKTLLECIQDEEWDYITFQQVSQDSGDYPTYEPWLTRLLEYVKQHVRNPKVKYALHRTWAYPQNSDHGAFKKYNKDQLQMFRNIVDATNQSKKQHKEFRMIIPAGTAIQNARTSFIGDNFNRDGYHLTFGLGRYTAACTWLEKITKQKAIGKKFRPKGVSEEEALIAQKAAHYAVRHPDVITEIKIKKK</sequence>
<dbReference type="AlphaFoldDB" id="A0A401LWF1"/>
<evidence type="ECO:0000313" key="2">
    <source>
        <dbReference type="EMBL" id="GCB35807.1"/>
    </source>
</evidence>
<name>A0A401LWF1_9BACE</name>
<dbReference type="Pfam" id="PF16227">
    <property type="entry name" value="DUF4886"/>
    <property type="match status" value="1"/>
</dbReference>
<dbReference type="InterPro" id="IPR032616">
    <property type="entry name" value="DUF4886"/>
</dbReference>
<accession>A0A401LWF1</accession>
<organism evidence="2 3">
    <name type="scientific">Bacteroides faecalis</name>
    <dbReference type="NCBI Taxonomy" id="2447885"/>
    <lineage>
        <taxon>Bacteria</taxon>
        <taxon>Pseudomonadati</taxon>
        <taxon>Bacteroidota</taxon>
        <taxon>Bacteroidia</taxon>
        <taxon>Bacteroidales</taxon>
        <taxon>Bacteroidaceae</taxon>
        <taxon>Bacteroides</taxon>
    </lineage>
</organism>